<evidence type="ECO:0000256" key="4">
    <source>
        <dbReference type="ARBA" id="ARBA00022634"/>
    </source>
</evidence>
<evidence type="ECO:0000256" key="5">
    <source>
        <dbReference type="ARBA" id="ARBA00022679"/>
    </source>
</evidence>
<evidence type="ECO:0000256" key="12">
    <source>
        <dbReference type="RuleBase" id="RU000544"/>
    </source>
</evidence>
<feature type="binding site" evidence="9">
    <location>
        <position position="153"/>
    </location>
    <ligand>
        <name>Zn(2+)</name>
        <dbReference type="ChEBI" id="CHEBI:29105"/>
    </ligand>
</feature>
<name>A0A0F6CLE4_MYCGL</name>
<dbReference type="KEGG" id="mgz:GCW_03710"/>
<keyword evidence="9" id="KW-0479">Metal-binding</keyword>
<feature type="binding site" evidence="9">
    <location>
        <position position="188"/>
    </location>
    <ligand>
        <name>Zn(2+)</name>
        <dbReference type="ChEBI" id="CHEBI:29105"/>
    </ligand>
</feature>
<dbReference type="EC" id="2.7.1.21" evidence="2 9"/>
<evidence type="ECO:0000313" key="14">
    <source>
        <dbReference type="EMBL" id="AHB99916.1"/>
    </source>
</evidence>
<evidence type="ECO:0000256" key="2">
    <source>
        <dbReference type="ARBA" id="ARBA00012118"/>
    </source>
</evidence>
<keyword evidence="9" id="KW-0862">Zinc</keyword>
<dbReference type="InterPro" id="IPR027417">
    <property type="entry name" value="P-loop_NTPase"/>
</dbReference>
<feature type="binding site" evidence="9">
    <location>
        <position position="191"/>
    </location>
    <ligand>
        <name>Zn(2+)</name>
        <dbReference type="ChEBI" id="CHEBI:29105"/>
    </ligand>
</feature>
<keyword evidence="3 9" id="KW-0963">Cytoplasm</keyword>
<evidence type="ECO:0000256" key="8">
    <source>
        <dbReference type="ARBA" id="ARBA00022840"/>
    </source>
</evidence>
<protein>
    <recommendedName>
        <fullName evidence="2 9">Thymidine kinase</fullName>
        <ecNumber evidence="2 9">2.7.1.21</ecNumber>
    </recommendedName>
</protein>
<dbReference type="GO" id="GO:0046104">
    <property type="term" value="P:thymidine metabolic process"/>
    <property type="evidence" value="ECO:0007669"/>
    <property type="project" value="TreeGrafter"/>
</dbReference>
<dbReference type="EMBL" id="CP006916">
    <property type="protein sequence ID" value="AHB99916.1"/>
    <property type="molecule type" value="Genomic_DNA"/>
</dbReference>
<dbReference type="GO" id="GO:0071897">
    <property type="term" value="P:DNA biosynthetic process"/>
    <property type="evidence" value="ECO:0007669"/>
    <property type="project" value="UniProtKB-KW"/>
</dbReference>
<keyword evidence="5 9" id="KW-0808">Transferase</keyword>
<dbReference type="PROSITE" id="PS00603">
    <property type="entry name" value="TK_CELLULAR_TYPE"/>
    <property type="match status" value="1"/>
</dbReference>
<dbReference type="GO" id="GO:0005524">
    <property type="term" value="F:ATP binding"/>
    <property type="evidence" value="ECO:0007669"/>
    <property type="project" value="UniProtKB-UniRule"/>
</dbReference>
<dbReference type="AlphaFoldDB" id="A0A0F6CLE4"/>
<dbReference type="GO" id="GO:0008270">
    <property type="term" value="F:zinc ion binding"/>
    <property type="evidence" value="ECO:0007669"/>
    <property type="project" value="UniProtKB-UniRule"/>
</dbReference>
<evidence type="ECO:0000256" key="11">
    <source>
        <dbReference type="PIRSR" id="PIRSR035805-2"/>
    </source>
</evidence>
<comment type="subunit">
    <text evidence="9">Homotetramer.</text>
</comment>
<proteinExistence type="inferred from homology"/>
<dbReference type="PANTHER" id="PTHR11441:SF0">
    <property type="entry name" value="THYMIDINE KINASE, CYTOSOLIC"/>
    <property type="match status" value="1"/>
</dbReference>
<dbReference type="PANTHER" id="PTHR11441">
    <property type="entry name" value="THYMIDINE KINASE"/>
    <property type="match status" value="1"/>
</dbReference>
<dbReference type="eggNOG" id="COG1435">
    <property type="taxonomic scope" value="Bacteria"/>
</dbReference>
<dbReference type="Pfam" id="PF00265">
    <property type="entry name" value="TK"/>
    <property type="match status" value="1"/>
</dbReference>
<feature type="binding site" evidence="11">
    <location>
        <begin position="176"/>
        <end position="179"/>
    </location>
    <ligand>
        <name>substrate</name>
    </ligand>
</feature>
<feature type="active site" description="Proton acceptor" evidence="9 10">
    <location>
        <position position="94"/>
    </location>
</feature>
<evidence type="ECO:0000256" key="7">
    <source>
        <dbReference type="ARBA" id="ARBA00022777"/>
    </source>
</evidence>
<dbReference type="InterPro" id="IPR020633">
    <property type="entry name" value="Thymidine_kinase_CS"/>
</dbReference>
<feature type="binding site" evidence="9">
    <location>
        <begin position="93"/>
        <end position="96"/>
    </location>
    <ligand>
        <name>ATP</name>
        <dbReference type="ChEBI" id="CHEBI:30616"/>
    </ligand>
</feature>
<dbReference type="SMR" id="A0A0F6CLE4"/>
<comment type="catalytic activity">
    <reaction evidence="9 12">
        <text>thymidine + ATP = dTMP + ADP + H(+)</text>
        <dbReference type="Rhea" id="RHEA:19129"/>
        <dbReference type="ChEBI" id="CHEBI:15378"/>
        <dbReference type="ChEBI" id="CHEBI:17748"/>
        <dbReference type="ChEBI" id="CHEBI:30616"/>
        <dbReference type="ChEBI" id="CHEBI:63528"/>
        <dbReference type="ChEBI" id="CHEBI:456216"/>
        <dbReference type="EC" id="2.7.1.21"/>
    </reaction>
</comment>
<evidence type="ECO:0000256" key="13">
    <source>
        <dbReference type="RuleBase" id="RU004165"/>
    </source>
</evidence>
<evidence type="ECO:0000256" key="10">
    <source>
        <dbReference type="PIRSR" id="PIRSR035805-1"/>
    </source>
</evidence>
<reference evidence="14 15" key="1">
    <citation type="journal article" date="2011" name="PLoS ONE">
        <title>Core proteome of the minimal cell: comparative proteomics of three mollicute species.</title>
        <authorList>
            <person name="Fisunov G.Y."/>
            <person name="Alexeev D.G."/>
            <person name="Bazaleev N.A."/>
            <person name="Ladygina V.G."/>
            <person name="Galyamina M.A."/>
            <person name="Kondratov I.G."/>
            <person name="Zhukova N.A."/>
            <person name="Serebryakova M.V."/>
            <person name="Demina I.A."/>
            <person name="Govorun V.M."/>
        </authorList>
    </citation>
    <scope>NUCLEOTIDE SEQUENCE [LARGE SCALE GENOMIC DNA]</scope>
    <source>
        <strain evidence="14 15">S6</strain>
    </source>
</reference>
<evidence type="ECO:0000256" key="3">
    <source>
        <dbReference type="ARBA" id="ARBA00022490"/>
    </source>
</evidence>
<dbReference type="NCBIfam" id="NF003296">
    <property type="entry name" value="PRK04296.1-1"/>
    <property type="match status" value="1"/>
</dbReference>
<dbReference type="GO" id="GO:0004797">
    <property type="term" value="F:thymidine kinase activity"/>
    <property type="evidence" value="ECO:0007669"/>
    <property type="project" value="UniProtKB-UniRule"/>
</dbReference>
<gene>
    <name evidence="9 14" type="primary">tdk</name>
    <name evidence="14" type="ORF">GCW_03710</name>
</gene>
<evidence type="ECO:0000256" key="9">
    <source>
        <dbReference type="HAMAP-Rule" id="MF_00124"/>
    </source>
</evidence>
<organism evidence="14 15">
    <name type="scientific">Mycoplasmoides gallisepticum S6</name>
    <dbReference type="NCBI Taxonomy" id="1006581"/>
    <lineage>
        <taxon>Bacteria</taxon>
        <taxon>Bacillati</taxon>
        <taxon>Mycoplasmatota</taxon>
        <taxon>Mycoplasmoidales</taxon>
        <taxon>Mycoplasmoidaceae</taxon>
        <taxon>Mycoplasmoides</taxon>
    </lineage>
</organism>
<keyword evidence="7 9" id="KW-0418">Kinase</keyword>
<keyword evidence="8 9" id="KW-0067">ATP-binding</keyword>
<dbReference type="SUPFAM" id="SSF57716">
    <property type="entry name" value="Glucocorticoid receptor-like (DNA-binding domain)"/>
    <property type="match status" value="1"/>
</dbReference>
<dbReference type="SUPFAM" id="SSF52540">
    <property type="entry name" value="P-loop containing nucleoside triphosphate hydrolases"/>
    <property type="match status" value="1"/>
</dbReference>
<comment type="similarity">
    <text evidence="1 9 13">Belongs to the thymidine kinase family.</text>
</comment>
<dbReference type="HOGENOM" id="CLU_064400_3_0_14"/>
<comment type="subcellular location">
    <subcellularLocation>
        <location evidence="9">Cytoplasm</location>
    </subcellularLocation>
</comment>
<keyword evidence="6 9" id="KW-0547">Nucleotide-binding</keyword>
<dbReference type="PIRSF" id="PIRSF035805">
    <property type="entry name" value="TK_cell"/>
    <property type="match status" value="1"/>
</dbReference>
<dbReference type="Gene3D" id="3.40.50.300">
    <property type="entry name" value="P-loop containing nucleotide triphosphate hydrolases"/>
    <property type="match status" value="1"/>
</dbReference>
<keyword evidence="4 9" id="KW-0237">DNA synthesis</keyword>
<dbReference type="HAMAP" id="MF_00124">
    <property type="entry name" value="Thymidine_kinase"/>
    <property type="match status" value="1"/>
</dbReference>
<dbReference type="Proteomes" id="UP000018735">
    <property type="component" value="Chromosome"/>
</dbReference>
<dbReference type="GeneID" id="93510501"/>
<evidence type="ECO:0000256" key="1">
    <source>
        <dbReference type="ARBA" id="ARBA00007587"/>
    </source>
</evidence>
<dbReference type="RefSeq" id="WP_011113924.1">
    <property type="nucleotide sequence ID" value="NC_023030.2"/>
</dbReference>
<dbReference type="Gene3D" id="3.30.60.20">
    <property type="match status" value="1"/>
</dbReference>
<accession>A0A0F6CLE4</accession>
<dbReference type="InterPro" id="IPR001267">
    <property type="entry name" value="Thymidine_kinase"/>
</dbReference>
<feature type="binding site" evidence="11">
    <location>
        <position position="184"/>
    </location>
    <ligand>
        <name>substrate</name>
    </ligand>
</feature>
<dbReference type="GO" id="GO:0005829">
    <property type="term" value="C:cytosol"/>
    <property type="evidence" value="ECO:0007669"/>
    <property type="project" value="TreeGrafter"/>
</dbReference>
<feature type="binding site" evidence="9">
    <location>
        <position position="150"/>
    </location>
    <ligand>
        <name>Zn(2+)</name>
        <dbReference type="ChEBI" id="CHEBI:29105"/>
    </ligand>
</feature>
<evidence type="ECO:0000256" key="6">
    <source>
        <dbReference type="ARBA" id="ARBA00022741"/>
    </source>
</evidence>
<sequence length="224" mass="25259">MAKKNAMTTTNGWIEAICGPMFAGKTDELIRKIKRYEYADVKSLVFSPATDTRSAQEIINSRDGRRIGSIKIKKAFEIYDYVLLHKPQLVGIDEVQFFDDSIVEVIQTLADNQINVIVAGLDRDFRGEPFGPIPKILGIAESVIRLTAICSECGAEASRSQRLIDNQPADYNCETILIGDTESYAPRCRHHHKVPNRPINDQTKNFKRALKNNFDKIVEQSSKD</sequence>
<feature type="binding site" evidence="9">
    <location>
        <begin position="19"/>
        <end position="26"/>
    </location>
    <ligand>
        <name>ATP</name>
        <dbReference type="ChEBI" id="CHEBI:30616"/>
    </ligand>
</feature>
<evidence type="ECO:0000313" key="15">
    <source>
        <dbReference type="Proteomes" id="UP000018735"/>
    </source>
</evidence>